<gene>
    <name evidence="1" type="ORF">BKA59DRAFT_453049</name>
</gene>
<accession>A0A8K0RZM8</accession>
<dbReference type="AlphaFoldDB" id="A0A8K0RZM8"/>
<protein>
    <submittedName>
        <fullName evidence="1">Uncharacterized protein</fullName>
    </submittedName>
</protein>
<reference evidence="1" key="1">
    <citation type="journal article" date="2021" name="Nat. Commun.">
        <title>Genetic determinants of endophytism in the Arabidopsis root mycobiome.</title>
        <authorList>
            <person name="Mesny F."/>
            <person name="Miyauchi S."/>
            <person name="Thiergart T."/>
            <person name="Pickel B."/>
            <person name="Atanasova L."/>
            <person name="Karlsson M."/>
            <person name="Huettel B."/>
            <person name="Barry K.W."/>
            <person name="Haridas S."/>
            <person name="Chen C."/>
            <person name="Bauer D."/>
            <person name="Andreopoulos W."/>
            <person name="Pangilinan J."/>
            <person name="LaButti K."/>
            <person name="Riley R."/>
            <person name="Lipzen A."/>
            <person name="Clum A."/>
            <person name="Drula E."/>
            <person name="Henrissat B."/>
            <person name="Kohler A."/>
            <person name="Grigoriev I.V."/>
            <person name="Martin F.M."/>
            <person name="Hacquard S."/>
        </authorList>
    </citation>
    <scope>NUCLEOTIDE SEQUENCE</scope>
    <source>
        <strain evidence="1">MPI-SDFR-AT-0068</strain>
    </source>
</reference>
<dbReference type="EMBL" id="JAGPXF010000003">
    <property type="protein sequence ID" value="KAH7251811.1"/>
    <property type="molecule type" value="Genomic_DNA"/>
</dbReference>
<name>A0A8K0RZM8_9HYPO</name>
<dbReference type="Proteomes" id="UP000813427">
    <property type="component" value="Unassembled WGS sequence"/>
</dbReference>
<comment type="caution">
    <text evidence="1">The sequence shown here is derived from an EMBL/GenBank/DDBJ whole genome shotgun (WGS) entry which is preliminary data.</text>
</comment>
<organism evidence="1 2">
    <name type="scientific">Fusarium tricinctum</name>
    <dbReference type="NCBI Taxonomy" id="61284"/>
    <lineage>
        <taxon>Eukaryota</taxon>
        <taxon>Fungi</taxon>
        <taxon>Dikarya</taxon>
        <taxon>Ascomycota</taxon>
        <taxon>Pezizomycotina</taxon>
        <taxon>Sordariomycetes</taxon>
        <taxon>Hypocreomycetidae</taxon>
        <taxon>Hypocreales</taxon>
        <taxon>Nectriaceae</taxon>
        <taxon>Fusarium</taxon>
        <taxon>Fusarium tricinctum species complex</taxon>
    </lineage>
</organism>
<proteinExistence type="predicted"/>
<keyword evidence="2" id="KW-1185">Reference proteome</keyword>
<evidence type="ECO:0000313" key="1">
    <source>
        <dbReference type="EMBL" id="KAH7251811.1"/>
    </source>
</evidence>
<sequence>MGLIYERVKVGEMETLYPEFMEGVSPIPTITSWIARRQGPKTVSALGAGGQLPTSYGKRFVLSGLPECTGQKEGEGREGRATCGVWALVSLGEGNNRLSGKERGKIDSIRFDLAITGLDAKTYRLDWKQGEVIQGSMPWISTGPPINLLQDLISSPAYHARRSRRSLAAQHAPVLDPHRRSWIHWSLPTIKSQAMPKEAQQRMTCRQSDI</sequence>
<evidence type="ECO:0000313" key="2">
    <source>
        <dbReference type="Proteomes" id="UP000813427"/>
    </source>
</evidence>